<gene>
    <name evidence="2" type="ORF">Sru01_62120</name>
</gene>
<dbReference type="AlphaFoldDB" id="A0A919RC36"/>
<evidence type="ECO:0000313" key="2">
    <source>
        <dbReference type="EMBL" id="GII81230.1"/>
    </source>
</evidence>
<name>A0A919RC36_9ACTN</name>
<evidence type="ECO:0000256" key="1">
    <source>
        <dbReference type="SAM" id="MobiDB-lite"/>
    </source>
</evidence>
<feature type="compositionally biased region" description="Basic and acidic residues" evidence="1">
    <location>
        <begin position="55"/>
        <end position="68"/>
    </location>
</feature>
<dbReference type="EMBL" id="BOOU01000091">
    <property type="protein sequence ID" value="GII81230.1"/>
    <property type="molecule type" value="Genomic_DNA"/>
</dbReference>
<feature type="region of interest" description="Disordered" evidence="1">
    <location>
        <begin position="48"/>
        <end position="68"/>
    </location>
</feature>
<reference evidence="2" key="1">
    <citation type="submission" date="2021-01" db="EMBL/GenBank/DDBJ databases">
        <title>Whole genome shotgun sequence of Sphaerisporangium rufum NBRC 109079.</title>
        <authorList>
            <person name="Komaki H."/>
            <person name="Tamura T."/>
        </authorList>
    </citation>
    <scope>NUCLEOTIDE SEQUENCE</scope>
    <source>
        <strain evidence="2">NBRC 109079</strain>
    </source>
</reference>
<protein>
    <submittedName>
        <fullName evidence="2">Uncharacterized protein</fullName>
    </submittedName>
</protein>
<sequence length="68" mass="7026">MRQLGGTDLVLPEAGHAAISQTADKKLVDPLRPAGFTGLTCGNVLHMGDALPPRGDGEQAGEHRLGPL</sequence>
<comment type="caution">
    <text evidence="2">The sequence shown here is derived from an EMBL/GenBank/DDBJ whole genome shotgun (WGS) entry which is preliminary data.</text>
</comment>
<proteinExistence type="predicted"/>
<organism evidence="2 3">
    <name type="scientific">Sphaerisporangium rufum</name>
    <dbReference type="NCBI Taxonomy" id="1381558"/>
    <lineage>
        <taxon>Bacteria</taxon>
        <taxon>Bacillati</taxon>
        <taxon>Actinomycetota</taxon>
        <taxon>Actinomycetes</taxon>
        <taxon>Streptosporangiales</taxon>
        <taxon>Streptosporangiaceae</taxon>
        <taxon>Sphaerisporangium</taxon>
    </lineage>
</organism>
<evidence type="ECO:0000313" key="3">
    <source>
        <dbReference type="Proteomes" id="UP000655287"/>
    </source>
</evidence>
<dbReference type="Proteomes" id="UP000655287">
    <property type="component" value="Unassembled WGS sequence"/>
</dbReference>
<accession>A0A919RC36</accession>
<keyword evidence="3" id="KW-1185">Reference proteome</keyword>